<dbReference type="AlphaFoldDB" id="A0A1X7K1L6"/>
<keyword evidence="2" id="KW-1185">Reference proteome</keyword>
<evidence type="ECO:0000313" key="1">
    <source>
        <dbReference type="EMBL" id="SMG34823.1"/>
    </source>
</evidence>
<proteinExistence type="predicted"/>
<sequence length="235" mass="26660">MRGDARGQIVMAAIRPARAASRHPSFDGRISRNLPVIDEERGLVCIVEPARCGASVDGGGLRLGKVQRRVAVDGRFHEIAYALRADGTSEPGWDLMTQLENKRWPDGRRSDDHQPNLRRRLLAIIQYLAENGEIDSRGSYNSLGNGLWELKVEDIRLTFYDTDDQGSWDPKLGESVSVMGRNVWILPEDFEVFIRLGLWFEKVDNRALPSDIDEAHQVRMEDIDHDRIIEEPDAD</sequence>
<name>A0A1X7K1L6_9MICO</name>
<dbReference type="EMBL" id="FXAY01000003">
    <property type="protein sequence ID" value="SMG34823.1"/>
    <property type="molecule type" value="Genomic_DNA"/>
</dbReference>
<dbReference type="STRING" id="150121.SAMN06296010_1994"/>
<evidence type="ECO:0000313" key="2">
    <source>
        <dbReference type="Proteomes" id="UP000193244"/>
    </source>
</evidence>
<organism evidence="1 2">
    <name type="scientific">Agreia pratensis</name>
    <dbReference type="NCBI Taxonomy" id="150121"/>
    <lineage>
        <taxon>Bacteria</taxon>
        <taxon>Bacillati</taxon>
        <taxon>Actinomycetota</taxon>
        <taxon>Actinomycetes</taxon>
        <taxon>Micrococcales</taxon>
        <taxon>Microbacteriaceae</taxon>
        <taxon>Agreia</taxon>
    </lineage>
</organism>
<gene>
    <name evidence="1" type="ORF">SAMN06296010_1994</name>
</gene>
<dbReference type="Proteomes" id="UP000193244">
    <property type="component" value="Unassembled WGS sequence"/>
</dbReference>
<reference evidence="2" key="1">
    <citation type="submission" date="2017-04" db="EMBL/GenBank/DDBJ databases">
        <authorList>
            <person name="Varghese N."/>
            <person name="Submissions S."/>
        </authorList>
    </citation>
    <scope>NUCLEOTIDE SEQUENCE [LARGE SCALE GENOMIC DNA]</scope>
    <source>
        <strain evidence="2">VKM Ac-2510</strain>
    </source>
</reference>
<protein>
    <submittedName>
        <fullName evidence="1">Uncharacterized protein</fullName>
    </submittedName>
</protein>
<accession>A0A1X7K1L6</accession>